<dbReference type="Pfam" id="PF07975">
    <property type="entry name" value="C1_4"/>
    <property type="match status" value="1"/>
</dbReference>
<evidence type="ECO:0000256" key="12">
    <source>
        <dbReference type="PIRSR" id="PIRSR015919-1"/>
    </source>
</evidence>
<keyword evidence="6 11" id="KW-0862">Zinc</keyword>
<dbReference type="OrthoDB" id="284275at2759"/>
<dbReference type="PANTHER" id="PTHR12695:SF2">
    <property type="entry name" value="GENERAL TRANSCRIPTION FACTOR IIH SUBUNIT 2-RELATED"/>
    <property type="match status" value="1"/>
</dbReference>
<evidence type="ECO:0000256" key="7">
    <source>
        <dbReference type="ARBA" id="ARBA00023015"/>
    </source>
</evidence>
<dbReference type="GO" id="GO:0006357">
    <property type="term" value="P:regulation of transcription by RNA polymerase II"/>
    <property type="evidence" value="ECO:0000318"/>
    <property type="project" value="GO_Central"/>
</dbReference>
<dbReference type="SUPFAM" id="SSF53300">
    <property type="entry name" value="vWA-like"/>
    <property type="match status" value="1"/>
</dbReference>
<organism evidence="15 16">
    <name type="scientific">Klebsormidium nitens</name>
    <name type="common">Green alga</name>
    <name type="synonym">Ulothrix nitens</name>
    <dbReference type="NCBI Taxonomy" id="105231"/>
    <lineage>
        <taxon>Eukaryota</taxon>
        <taxon>Viridiplantae</taxon>
        <taxon>Streptophyta</taxon>
        <taxon>Klebsormidiophyceae</taxon>
        <taxon>Klebsormidiales</taxon>
        <taxon>Klebsormidiaceae</taxon>
        <taxon>Klebsormidium</taxon>
    </lineage>
</organism>
<dbReference type="InterPro" id="IPR013087">
    <property type="entry name" value="Znf_C2H2_type"/>
</dbReference>
<keyword evidence="4" id="KW-0227">DNA damage</keyword>
<reference evidence="15 16" key="1">
    <citation type="journal article" date="2014" name="Nat. Commun.">
        <title>Klebsormidium flaccidum genome reveals primary factors for plant terrestrial adaptation.</title>
        <authorList>
            <person name="Hori K."/>
            <person name="Maruyama F."/>
            <person name="Fujisawa T."/>
            <person name="Togashi T."/>
            <person name="Yamamoto N."/>
            <person name="Seo M."/>
            <person name="Sato S."/>
            <person name="Yamada T."/>
            <person name="Mori H."/>
            <person name="Tajima N."/>
            <person name="Moriyama T."/>
            <person name="Ikeuchi M."/>
            <person name="Watanabe M."/>
            <person name="Wada H."/>
            <person name="Kobayashi K."/>
            <person name="Saito M."/>
            <person name="Masuda T."/>
            <person name="Sasaki-Sekimoto Y."/>
            <person name="Mashiguchi K."/>
            <person name="Awai K."/>
            <person name="Shimojima M."/>
            <person name="Masuda S."/>
            <person name="Iwai M."/>
            <person name="Nobusawa T."/>
            <person name="Narise T."/>
            <person name="Kondo S."/>
            <person name="Saito H."/>
            <person name="Sato R."/>
            <person name="Murakawa M."/>
            <person name="Ihara Y."/>
            <person name="Oshima-Yamada Y."/>
            <person name="Ohtaka K."/>
            <person name="Satoh M."/>
            <person name="Sonobe K."/>
            <person name="Ishii M."/>
            <person name="Ohtani R."/>
            <person name="Kanamori-Sato M."/>
            <person name="Honoki R."/>
            <person name="Miyazaki D."/>
            <person name="Mochizuki H."/>
            <person name="Umetsu J."/>
            <person name="Higashi K."/>
            <person name="Shibata D."/>
            <person name="Kamiya Y."/>
            <person name="Sato N."/>
            <person name="Nakamura Y."/>
            <person name="Tabata S."/>
            <person name="Ida S."/>
            <person name="Kurokawa K."/>
            <person name="Ohta H."/>
        </authorList>
    </citation>
    <scope>NUCLEOTIDE SEQUENCE [LARGE SCALE GENOMIC DNA]</scope>
    <source>
        <strain evidence="15 16">NIES-2285</strain>
    </source>
</reference>
<dbReference type="PIRSF" id="PIRSF015919">
    <property type="entry name" value="TFIIH_SSL1"/>
    <property type="match status" value="1"/>
</dbReference>
<dbReference type="STRING" id="105231.A0A1Y1IK24"/>
<feature type="compositionally biased region" description="Acidic residues" evidence="13">
    <location>
        <begin position="19"/>
        <end position="29"/>
    </location>
</feature>
<dbReference type="GO" id="GO:0008270">
    <property type="term" value="F:zinc ion binding"/>
    <property type="evidence" value="ECO:0007669"/>
    <property type="project" value="UniProtKB-UniRule"/>
</dbReference>
<keyword evidence="9" id="KW-0234">DNA repair</keyword>
<gene>
    <name evidence="15" type="ORF">KFL_007250040</name>
</gene>
<dbReference type="EMBL" id="DF237674">
    <property type="protein sequence ID" value="GAQ91083.1"/>
    <property type="molecule type" value="Genomic_DNA"/>
</dbReference>
<dbReference type="GO" id="GO:0006289">
    <property type="term" value="P:nucleotide-excision repair"/>
    <property type="evidence" value="ECO:0000318"/>
    <property type="project" value="GO_Central"/>
</dbReference>
<keyword evidence="7 11" id="KW-0805">Transcription regulation</keyword>
<evidence type="ECO:0000256" key="11">
    <source>
        <dbReference type="PIRNR" id="PIRNR015919"/>
    </source>
</evidence>
<evidence type="ECO:0000256" key="9">
    <source>
        <dbReference type="ARBA" id="ARBA00023204"/>
    </source>
</evidence>
<dbReference type="Pfam" id="PF04056">
    <property type="entry name" value="Ssl1"/>
    <property type="match status" value="1"/>
</dbReference>
<dbReference type="Proteomes" id="UP000054558">
    <property type="component" value="Unassembled WGS sequence"/>
</dbReference>
<dbReference type="NCBIfam" id="TIGR00622">
    <property type="entry name" value="ssl1"/>
    <property type="match status" value="1"/>
</dbReference>
<dbReference type="InterPro" id="IPR012170">
    <property type="entry name" value="TFIIH_SSL1/p44"/>
</dbReference>
<evidence type="ECO:0000256" key="8">
    <source>
        <dbReference type="ARBA" id="ARBA00023163"/>
    </source>
</evidence>
<evidence type="ECO:0000256" key="4">
    <source>
        <dbReference type="ARBA" id="ARBA00022763"/>
    </source>
</evidence>
<dbReference type="SMART" id="SM01047">
    <property type="entry name" value="C1_4"/>
    <property type="match status" value="1"/>
</dbReference>
<dbReference type="GO" id="GO:0000439">
    <property type="term" value="C:transcription factor TFIIH core complex"/>
    <property type="evidence" value="ECO:0007669"/>
    <property type="project" value="InterPro"/>
</dbReference>
<evidence type="ECO:0000256" key="6">
    <source>
        <dbReference type="ARBA" id="ARBA00022833"/>
    </source>
</evidence>
<dbReference type="AlphaFoldDB" id="A0A1Y1IK24"/>
<dbReference type="OMA" id="INWVEVP"/>
<dbReference type="SMART" id="SM00327">
    <property type="entry name" value="VWA"/>
    <property type="match status" value="1"/>
</dbReference>
<feature type="region of interest" description="Disordered" evidence="13">
    <location>
        <begin position="1"/>
        <end position="35"/>
    </location>
</feature>
<evidence type="ECO:0000313" key="15">
    <source>
        <dbReference type="EMBL" id="GAQ91083.1"/>
    </source>
</evidence>
<keyword evidence="3 11" id="KW-0479">Metal-binding</keyword>
<dbReference type="InterPro" id="IPR007198">
    <property type="entry name" value="Ssl1-like"/>
</dbReference>
<dbReference type="PANTHER" id="PTHR12695">
    <property type="entry name" value="GENERAL TRANSCRIPTION FACTOR IIH SUBUNIT 2"/>
    <property type="match status" value="1"/>
</dbReference>
<comment type="subcellular location">
    <subcellularLocation>
        <location evidence="1 11">Nucleus</location>
    </subcellularLocation>
</comment>
<dbReference type="PROSITE" id="PS00028">
    <property type="entry name" value="ZINC_FINGER_C2H2_1"/>
    <property type="match status" value="1"/>
</dbReference>
<dbReference type="GO" id="GO:0005675">
    <property type="term" value="C:transcription factor TFIIH holo complex"/>
    <property type="evidence" value="ECO:0000318"/>
    <property type="project" value="GO_Central"/>
</dbReference>
<comment type="similarity">
    <text evidence="2 11">Belongs to the GTF2H2 family.</text>
</comment>
<dbReference type="InterPro" id="IPR004595">
    <property type="entry name" value="TFIIH_C1-like_dom"/>
</dbReference>
<dbReference type="SUPFAM" id="SSF57889">
    <property type="entry name" value="Cysteine-rich domain"/>
    <property type="match status" value="1"/>
</dbReference>
<evidence type="ECO:0000256" key="1">
    <source>
        <dbReference type="ARBA" id="ARBA00004123"/>
    </source>
</evidence>
<keyword evidence="5" id="KW-0863">Zinc-finger</keyword>
<dbReference type="InterPro" id="IPR036465">
    <property type="entry name" value="vWFA_dom_sf"/>
</dbReference>
<sequence>MSPAGPHPQGPPADALLQDAEEDGDLEAEEAGRDARAWEREYADERSWEMLQEDDAGLLRALDVTAQQRERRRRHLAAPAARIRRGMIRYLVLVVDLSRAAAEVDFHPSRMAVVAALVEVFIREFFDQNPLSHLGIIALRAGVAQRLTELSGSPQSHITALKASLGADGEASLQNGLDLARAALAPIPAYGHREVVVVSSALTTCDPGDIHAAIAACKKHRIRCSVVGLAAEVYICATLARLTGGTYTIATSEGHLRDLLLEHAPPPPALQQDAPASLIRMGFPQRQPDGAASICACHADLRLDGAYVCPRCKARVCELPTECHVCSITLMSSPHLARSYHHLFPVPPYDEWQASSSSAALPATCFACQAGLPGVAGGATGVRLVCPRCARHFCFDCDAIVHESLHNCPGCECRPAAPDDPPG</sequence>
<keyword evidence="16" id="KW-1185">Reference proteome</keyword>
<feature type="zinc finger region" description="C4-type" evidence="12">
    <location>
        <begin position="309"/>
        <end position="326"/>
    </location>
</feature>
<feature type="compositionally biased region" description="Pro residues" evidence="13">
    <location>
        <begin position="1"/>
        <end position="11"/>
    </location>
</feature>
<dbReference type="InterPro" id="IPR013083">
    <property type="entry name" value="Znf_RING/FYVE/PHD"/>
</dbReference>
<evidence type="ECO:0000256" key="10">
    <source>
        <dbReference type="ARBA" id="ARBA00023242"/>
    </source>
</evidence>
<dbReference type="GO" id="GO:0006351">
    <property type="term" value="P:DNA-templated transcription"/>
    <property type="evidence" value="ECO:0007669"/>
    <property type="project" value="InterPro"/>
</dbReference>
<accession>A0A1Y1IK24</accession>
<feature type="domain" description="C2H2-type" evidence="14">
    <location>
        <begin position="386"/>
        <end position="406"/>
    </location>
</feature>
<keyword evidence="8 11" id="KW-0804">Transcription</keyword>
<name>A0A1Y1IK24_KLENI</name>
<dbReference type="CDD" id="cd01453">
    <property type="entry name" value="vWA_transcription_factor_IIH_type"/>
    <property type="match status" value="1"/>
</dbReference>
<evidence type="ECO:0000256" key="13">
    <source>
        <dbReference type="SAM" id="MobiDB-lite"/>
    </source>
</evidence>
<evidence type="ECO:0000256" key="5">
    <source>
        <dbReference type="ARBA" id="ARBA00022771"/>
    </source>
</evidence>
<dbReference type="FunFam" id="3.40.50.410:FF:000015">
    <property type="entry name" value="General transcription factor IIH subunit 2"/>
    <property type="match status" value="1"/>
</dbReference>
<dbReference type="InterPro" id="IPR046349">
    <property type="entry name" value="C1-like_sf"/>
</dbReference>
<proteinExistence type="inferred from homology"/>
<evidence type="ECO:0000259" key="14">
    <source>
        <dbReference type="PROSITE" id="PS00028"/>
    </source>
</evidence>
<evidence type="ECO:0000313" key="16">
    <source>
        <dbReference type="Proteomes" id="UP000054558"/>
    </source>
</evidence>
<evidence type="ECO:0000256" key="2">
    <source>
        <dbReference type="ARBA" id="ARBA00006092"/>
    </source>
</evidence>
<dbReference type="Gene3D" id="3.40.50.410">
    <property type="entry name" value="von Willebrand factor, type A domain"/>
    <property type="match status" value="1"/>
</dbReference>
<dbReference type="InterPro" id="IPR002035">
    <property type="entry name" value="VWF_A"/>
</dbReference>
<evidence type="ECO:0000256" key="3">
    <source>
        <dbReference type="ARBA" id="ARBA00022723"/>
    </source>
</evidence>
<dbReference type="Gene3D" id="3.30.40.10">
    <property type="entry name" value="Zinc/RING finger domain, C3HC4 (zinc finger)"/>
    <property type="match status" value="1"/>
</dbReference>
<protein>
    <recommendedName>
        <fullName evidence="11">General transcription factor IIH subunit</fullName>
    </recommendedName>
</protein>
<keyword evidence="10 11" id="KW-0539">Nucleus</keyword>